<feature type="region of interest" description="Disordered" evidence="7">
    <location>
        <begin position="151"/>
        <end position="234"/>
    </location>
</feature>
<keyword evidence="4" id="KW-0804">Transcription</keyword>
<feature type="domain" description="C2H2-type" evidence="8">
    <location>
        <begin position="70"/>
        <end position="92"/>
    </location>
</feature>
<keyword evidence="5" id="KW-0539">Nucleus</keyword>
<feature type="compositionally biased region" description="Polar residues" evidence="7">
    <location>
        <begin position="213"/>
        <end position="234"/>
    </location>
</feature>
<feature type="region of interest" description="Disordered" evidence="7">
    <location>
        <begin position="940"/>
        <end position="971"/>
    </location>
</feature>
<evidence type="ECO:0000256" key="2">
    <source>
        <dbReference type="ARBA" id="ARBA00022833"/>
    </source>
</evidence>
<evidence type="ECO:0000256" key="5">
    <source>
        <dbReference type="ARBA" id="ARBA00023242"/>
    </source>
</evidence>
<feature type="compositionally biased region" description="Polar residues" evidence="7">
    <location>
        <begin position="177"/>
        <end position="202"/>
    </location>
</feature>
<reference evidence="9 10" key="1">
    <citation type="submission" date="2016-04" db="EMBL/GenBank/DDBJ databases">
        <title>A degradative enzymes factory behind the ericoid mycorrhizal symbiosis.</title>
        <authorList>
            <consortium name="DOE Joint Genome Institute"/>
            <person name="Martino E."/>
            <person name="Morin E."/>
            <person name="Grelet G."/>
            <person name="Kuo A."/>
            <person name="Kohler A."/>
            <person name="Daghino S."/>
            <person name="Barry K."/>
            <person name="Choi C."/>
            <person name="Cichocki N."/>
            <person name="Clum A."/>
            <person name="Copeland A."/>
            <person name="Hainaut M."/>
            <person name="Haridas S."/>
            <person name="Labutti K."/>
            <person name="Lindquist E."/>
            <person name="Lipzen A."/>
            <person name="Khouja H.-R."/>
            <person name="Murat C."/>
            <person name="Ohm R."/>
            <person name="Olson A."/>
            <person name="Spatafora J."/>
            <person name="Veneault-Fourrey C."/>
            <person name="Henrissat B."/>
            <person name="Grigoriev I."/>
            <person name="Martin F."/>
            <person name="Perotto S."/>
        </authorList>
    </citation>
    <scope>NUCLEOTIDE SEQUENCE [LARGE SCALE GENOMIC DNA]</scope>
    <source>
        <strain evidence="9 10">F</strain>
    </source>
</reference>
<dbReference type="SMART" id="SM00355">
    <property type="entry name" value="ZnF_C2H2"/>
    <property type="match status" value="2"/>
</dbReference>
<feature type="region of interest" description="Disordered" evidence="7">
    <location>
        <begin position="1"/>
        <end position="41"/>
    </location>
</feature>
<keyword evidence="10" id="KW-1185">Reference proteome</keyword>
<evidence type="ECO:0000313" key="10">
    <source>
        <dbReference type="Proteomes" id="UP000235786"/>
    </source>
</evidence>
<dbReference type="SUPFAM" id="SSF57667">
    <property type="entry name" value="beta-beta-alpha zinc fingers"/>
    <property type="match status" value="1"/>
</dbReference>
<feature type="compositionally biased region" description="Low complexity" evidence="7">
    <location>
        <begin position="155"/>
        <end position="171"/>
    </location>
</feature>
<dbReference type="PROSITE" id="PS50157">
    <property type="entry name" value="ZINC_FINGER_C2H2_2"/>
    <property type="match status" value="2"/>
</dbReference>
<dbReference type="SUPFAM" id="SSF57701">
    <property type="entry name" value="Zn2/Cys6 DNA-binding domain"/>
    <property type="match status" value="1"/>
</dbReference>
<gene>
    <name evidence="9" type="ORF">L207DRAFT_551170</name>
</gene>
<feature type="compositionally biased region" description="Low complexity" evidence="7">
    <location>
        <begin position="940"/>
        <end position="950"/>
    </location>
</feature>
<feature type="domain" description="C2H2-type" evidence="8">
    <location>
        <begin position="42"/>
        <end position="69"/>
    </location>
</feature>
<evidence type="ECO:0000313" key="9">
    <source>
        <dbReference type="EMBL" id="PMD47712.1"/>
    </source>
</evidence>
<dbReference type="OrthoDB" id="40579at2759"/>
<dbReference type="PANTHER" id="PTHR47660">
    <property type="entry name" value="TRANSCRIPTION FACTOR WITH C2H2 AND ZN(2)-CYS(6) DNA BINDING DOMAIN (EUROFUNG)-RELATED-RELATED"/>
    <property type="match status" value="1"/>
</dbReference>
<evidence type="ECO:0000256" key="6">
    <source>
        <dbReference type="PROSITE-ProRule" id="PRU00042"/>
    </source>
</evidence>
<sequence>MAGSVALAADGEAGGNEAEAELSRKRPRPLSGLPPAPAADTHQCRICKRSYERADRLSRHLKTHENARRYRCQQCPKTFNRADLLKRHVMTHRSACGDAGSGHVGAGFGFTRADRAGQACIACAAAKARCEDQKPCRRCYAKKITCEVPRHTANRARGQQQSSTRRSQGSSPDPKSPSHNPSRTALQQFASSTSRPQPQKQHPVNHVPRALLDSQSSGMRTEATQFRSDISDSQTASQNVATDYQVSQPASIEGMLAQIDIYDVHSQPMSSDQLLLDNIMNEILFMSNTTDFNNQDLDINFLDFVFQEEQLDTFPAPSIETTAAPIIKLPARPSGYTRNIRAGHAAFTRSTWLFKPEQRDCVLRDGEDLTLDEDSIYSALTPKSTGLTPNVPSCGMPTIAPAMRDRMYYLVSTMNRYTSRIPDFPSIDVINQIVEAFFVRQSYQVDNWIHVPSMGESDVIPELALALVIAGSTVTSVPAIWKMGLVLQDVVRVKLGELWDRENMATRKLQPLQAWMLSLDAGLWSGFQRQMEVTESFGQTLITMMRRGGMLGAAPDTQALIPHESDTGQILEAKWKKWVQRESFKRLSIHLFLHDTRASIALQKYPLMSIMEISFSLPASQNIFLAGSAAEWKSYFPQHRVPLTRPSLQLLDVMHDITVLDNLHSEVDVNLCYMAAIHGFWCQIWGFRESWKFHARGGSKDSVHRLWLVTQQRELYHQVKTFEENLLHMQVWRSELVLVVELLLMIIHVSLEELQRFAGKNGEAAAAQASTSLEEWSGTEQARRAIWHAGQVLRWAALMPPAEMRDFYAIAVYFASLAIWAYGHLTTSKDTPNSSPKIQDDDASFLKLDARFNGNFIVINSEESSSFRSFIAGRQITPVLATAAGNHNDTFISLDDPNSVLQMARSLYRGNFPIEDEPMPPLVENMGNLMRDLCGASGSRFSRRGSPVGRDTTHEGSHSPDGVDVNILSSG</sequence>
<accession>A0A2J6SAD0</accession>
<keyword evidence="3" id="KW-0805">Transcription regulation</keyword>
<protein>
    <recommendedName>
        <fullName evidence="8">C2H2-type domain-containing protein</fullName>
    </recommendedName>
</protein>
<dbReference type="GO" id="GO:0008270">
    <property type="term" value="F:zinc ion binding"/>
    <property type="evidence" value="ECO:0007669"/>
    <property type="project" value="UniProtKB-KW"/>
</dbReference>
<dbReference type="Gene3D" id="3.30.160.60">
    <property type="entry name" value="Classic Zinc Finger"/>
    <property type="match status" value="1"/>
</dbReference>
<name>A0A2J6SAD0_HYAVF</name>
<evidence type="ECO:0000256" key="7">
    <source>
        <dbReference type="SAM" id="MobiDB-lite"/>
    </source>
</evidence>
<keyword evidence="6" id="KW-0863">Zinc-finger</keyword>
<keyword evidence="2" id="KW-0862">Zinc</keyword>
<dbReference type="InterPro" id="IPR036864">
    <property type="entry name" value="Zn2-C6_fun-type_DNA-bd_sf"/>
</dbReference>
<dbReference type="PROSITE" id="PS00463">
    <property type="entry name" value="ZN2_CY6_FUNGAL_1"/>
    <property type="match status" value="1"/>
</dbReference>
<dbReference type="AlphaFoldDB" id="A0A2J6SAD0"/>
<dbReference type="Proteomes" id="UP000235786">
    <property type="component" value="Unassembled WGS sequence"/>
</dbReference>
<evidence type="ECO:0000256" key="4">
    <source>
        <dbReference type="ARBA" id="ARBA00023163"/>
    </source>
</evidence>
<dbReference type="GO" id="GO:0000981">
    <property type="term" value="F:DNA-binding transcription factor activity, RNA polymerase II-specific"/>
    <property type="evidence" value="ECO:0007669"/>
    <property type="project" value="InterPro"/>
</dbReference>
<dbReference type="PROSITE" id="PS00028">
    <property type="entry name" value="ZINC_FINGER_C2H2_1"/>
    <property type="match status" value="2"/>
</dbReference>
<evidence type="ECO:0000259" key="8">
    <source>
        <dbReference type="PROSITE" id="PS50157"/>
    </source>
</evidence>
<evidence type="ECO:0000256" key="1">
    <source>
        <dbReference type="ARBA" id="ARBA00022723"/>
    </source>
</evidence>
<dbReference type="InterPro" id="IPR013087">
    <property type="entry name" value="Znf_C2H2_type"/>
</dbReference>
<dbReference type="PANTHER" id="PTHR47660:SF2">
    <property type="entry name" value="TRANSCRIPTION FACTOR WITH C2H2 AND ZN(2)-CYS(6) DNA BINDING DOMAIN (EUROFUNG)"/>
    <property type="match status" value="1"/>
</dbReference>
<dbReference type="Pfam" id="PF00096">
    <property type="entry name" value="zf-C2H2"/>
    <property type="match status" value="2"/>
</dbReference>
<proteinExistence type="predicted"/>
<dbReference type="STRING" id="1149755.A0A2J6SAD0"/>
<evidence type="ECO:0000256" key="3">
    <source>
        <dbReference type="ARBA" id="ARBA00023015"/>
    </source>
</evidence>
<dbReference type="InterPro" id="IPR001138">
    <property type="entry name" value="Zn2Cys6_DnaBD"/>
</dbReference>
<feature type="compositionally biased region" description="Low complexity" evidence="7">
    <location>
        <begin position="1"/>
        <end position="17"/>
    </location>
</feature>
<dbReference type="InterPro" id="IPR036236">
    <property type="entry name" value="Znf_C2H2_sf"/>
</dbReference>
<dbReference type="EMBL" id="KZ613938">
    <property type="protein sequence ID" value="PMD47712.1"/>
    <property type="molecule type" value="Genomic_DNA"/>
</dbReference>
<keyword evidence="1" id="KW-0479">Metal-binding</keyword>
<organism evidence="9 10">
    <name type="scientific">Hyaloscypha variabilis (strain UAMH 11265 / GT02V1 / F)</name>
    <name type="common">Meliniomyces variabilis</name>
    <dbReference type="NCBI Taxonomy" id="1149755"/>
    <lineage>
        <taxon>Eukaryota</taxon>
        <taxon>Fungi</taxon>
        <taxon>Dikarya</taxon>
        <taxon>Ascomycota</taxon>
        <taxon>Pezizomycotina</taxon>
        <taxon>Leotiomycetes</taxon>
        <taxon>Helotiales</taxon>
        <taxon>Hyaloscyphaceae</taxon>
        <taxon>Hyaloscypha</taxon>
        <taxon>Hyaloscypha variabilis</taxon>
    </lineage>
</organism>